<proteinExistence type="predicted"/>
<feature type="compositionally biased region" description="Basic residues" evidence="1">
    <location>
        <begin position="1"/>
        <end position="15"/>
    </location>
</feature>
<protein>
    <submittedName>
        <fullName evidence="3">PadR family transcriptional regulator</fullName>
    </submittedName>
</protein>
<evidence type="ECO:0000256" key="1">
    <source>
        <dbReference type="SAM" id="MobiDB-lite"/>
    </source>
</evidence>
<accession>A0A967BCF3</accession>
<gene>
    <name evidence="3" type="ORF">GOB87_10980</name>
</gene>
<feature type="region of interest" description="Disordered" evidence="1">
    <location>
        <begin position="1"/>
        <end position="58"/>
    </location>
</feature>
<evidence type="ECO:0000259" key="2">
    <source>
        <dbReference type="Pfam" id="PF03551"/>
    </source>
</evidence>
<dbReference type="PANTHER" id="PTHR43252:SF7">
    <property type="entry name" value="TRANSCRIPTIONAL REGULATOR YQJI"/>
    <property type="match status" value="1"/>
</dbReference>
<dbReference type="InterPro" id="IPR005149">
    <property type="entry name" value="Tscrpt_reg_PadR_N"/>
</dbReference>
<dbReference type="Proteomes" id="UP000597459">
    <property type="component" value="Unassembled WGS sequence"/>
</dbReference>
<evidence type="ECO:0000313" key="4">
    <source>
        <dbReference type="Proteomes" id="UP000597459"/>
    </source>
</evidence>
<dbReference type="PANTHER" id="PTHR43252">
    <property type="entry name" value="TRANSCRIPTIONAL REGULATOR YQJI"/>
    <property type="match status" value="1"/>
</dbReference>
<feature type="compositionally biased region" description="Basic and acidic residues" evidence="1">
    <location>
        <begin position="26"/>
        <end position="45"/>
    </location>
</feature>
<dbReference type="RefSeq" id="WP_166316515.1">
    <property type="nucleotide sequence ID" value="NZ_WOTH01000023.1"/>
</dbReference>
<dbReference type="Gene3D" id="1.10.10.10">
    <property type="entry name" value="Winged helix-like DNA-binding domain superfamily/Winged helix DNA-binding domain"/>
    <property type="match status" value="1"/>
</dbReference>
<organism evidence="3 4">
    <name type="scientific">Acetobacter estunensis</name>
    <dbReference type="NCBI Taxonomy" id="104097"/>
    <lineage>
        <taxon>Bacteria</taxon>
        <taxon>Pseudomonadati</taxon>
        <taxon>Pseudomonadota</taxon>
        <taxon>Alphaproteobacteria</taxon>
        <taxon>Acetobacterales</taxon>
        <taxon>Acetobacteraceae</taxon>
        <taxon>Acetobacter</taxon>
    </lineage>
</organism>
<evidence type="ECO:0000313" key="3">
    <source>
        <dbReference type="EMBL" id="NHO54468.1"/>
    </source>
</evidence>
<feature type="compositionally biased region" description="Basic residues" evidence="1">
    <location>
        <begin position="46"/>
        <end position="58"/>
    </location>
</feature>
<reference evidence="3" key="1">
    <citation type="submission" date="2019-11" db="EMBL/GenBank/DDBJ databases">
        <title>Description of new Acetobacter species.</title>
        <authorList>
            <person name="Cleenwerck I."/>
            <person name="Sombolestani A.S."/>
        </authorList>
    </citation>
    <scope>NUCLEOTIDE SEQUENCE</scope>
    <source>
        <strain evidence="3">LMG 1626</strain>
    </source>
</reference>
<keyword evidence="4" id="KW-1185">Reference proteome</keyword>
<dbReference type="EMBL" id="WOTH01000023">
    <property type="protein sequence ID" value="NHO54468.1"/>
    <property type="molecule type" value="Genomic_DNA"/>
</dbReference>
<comment type="caution">
    <text evidence="3">The sequence shown here is derived from an EMBL/GenBank/DDBJ whole genome shotgun (WGS) entry which is preliminary data.</text>
</comment>
<dbReference type="Pfam" id="PF03551">
    <property type="entry name" value="PadR"/>
    <property type="match status" value="1"/>
</dbReference>
<dbReference type="InterPro" id="IPR036388">
    <property type="entry name" value="WH-like_DNA-bd_sf"/>
</dbReference>
<dbReference type="SUPFAM" id="SSF46785">
    <property type="entry name" value="Winged helix' DNA-binding domain"/>
    <property type="match status" value="1"/>
</dbReference>
<feature type="domain" description="Transcription regulator PadR N-terminal" evidence="2">
    <location>
        <begin position="70"/>
        <end position="137"/>
    </location>
</feature>
<sequence length="208" mass="22755">MKHTNRHAGGRHRHSFFSPETGEAGGRPREDRPEGGRGGRPEGRGRGPHHGRGGHRGKRLFDYGELRLLILTMIAQEPRHGYELIRAIEEKFGGSYTPSPGVIYPTLSWLDDAGYVAKSEEGSRKSYRITPEGEAFLVANKAAADEVLSRSVGRQGKGRENAPAPVVRAMENLKLAMRLRLREGDLAPETAEKIAAALDAAAQAIERS</sequence>
<name>A0A967BCF3_9PROT</name>
<dbReference type="InterPro" id="IPR036390">
    <property type="entry name" value="WH_DNA-bd_sf"/>
</dbReference>
<dbReference type="AlphaFoldDB" id="A0A967BCF3"/>